<sequence length="90" mass="9627">MMPANNENNTASSNTTAYNAKDNGKQTSNGLSGPIYADEPIPGLSCDEQTGLILEIDRLSREAYGDGLDLEIVEENGLLRLASVRNDGLN</sequence>
<dbReference type="GeneID" id="6011630"/>
<feature type="compositionally biased region" description="Low complexity" evidence="1">
    <location>
        <begin position="1"/>
        <end position="20"/>
    </location>
</feature>
<reference evidence="2 3" key="1">
    <citation type="journal article" date="2010" name="Proc. Natl. Acad. Sci. U.S.A.">
        <title>Insights into evolution of multicellular fungi from the assembled chromosomes of the mushroom Coprinopsis cinerea (Coprinus cinereus).</title>
        <authorList>
            <person name="Stajich J.E."/>
            <person name="Wilke S.K."/>
            <person name="Ahren D."/>
            <person name="Au C.H."/>
            <person name="Birren B.W."/>
            <person name="Borodovsky M."/>
            <person name="Burns C."/>
            <person name="Canback B."/>
            <person name="Casselton L.A."/>
            <person name="Cheng C.K."/>
            <person name="Deng J."/>
            <person name="Dietrich F.S."/>
            <person name="Fargo D.C."/>
            <person name="Farman M.L."/>
            <person name="Gathman A.C."/>
            <person name="Goldberg J."/>
            <person name="Guigo R."/>
            <person name="Hoegger P.J."/>
            <person name="Hooker J.B."/>
            <person name="Huggins A."/>
            <person name="James T.Y."/>
            <person name="Kamada T."/>
            <person name="Kilaru S."/>
            <person name="Kodira C."/>
            <person name="Kues U."/>
            <person name="Kupfer D."/>
            <person name="Kwan H.S."/>
            <person name="Lomsadze A."/>
            <person name="Li W."/>
            <person name="Lilly W.W."/>
            <person name="Ma L.J."/>
            <person name="Mackey A.J."/>
            <person name="Manning G."/>
            <person name="Martin F."/>
            <person name="Muraguchi H."/>
            <person name="Natvig D.O."/>
            <person name="Palmerini H."/>
            <person name="Ramesh M.A."/>
            <person name="Rehmeyer C.J."/>
            <person name="Roe B.A."/>
            <person name="Shenoy N."/>
            <person name="Stanke M."/>
            <person name="Ter-Hovhannisyan V."/>
            <person name="Tunlid A."/>
            <person name="Velagapudi R."/>
            <person name="Vision T.J."/>
            <person name="Zeng Q."/>
            <person name="Zolan M.E."/>
            <person name="Pukkila P.J."/>
        </authorList>
    </citation>
    <scope>NUCLEOTIDE SEQUENCE [LARGE SCALE GENOMIC DNA]</scope>
    <source>
        <strain evidence="3">Okayama-7 / 130 / ATCC MYA-4618 / FGSC 9003</strain>
    </source>
</reference>
<dbReference type="HOGENOM" id="CLU_2440764_0_0_1"/>
<name>A8NND1_COPC7</name>
<dbReference type="InParanoid" id="A8NND1"/>
<evidence type="ECO:0000313" key="2">
    <source>
        <dbReference type="EMBL" id="EAU86746.2"/>
    </source>
</evidence>
<dbReference type="Proteomes" id="UP000001861">
    <property type="component" value="Unassembled WGS sequence"/>
</dbReference>
<dbReference type="VEuPathDB" id="FungiDB:CC1G_06507"/>
<gene>
    <name evidence="2" type="ORF">CC1G_06507</name>
</gene>
<dbReference type="AlphaFoldDB" id="A8NND1"/>
<comment type="caution">
    <text evidence="2">The sequence shown here is derived from an EMBL/GenBank/DDBJ whole genome shotgun (WGS) entry which is preliminary data.</text>
</comment>
<evidence type="ECO:0000256" key="1">
    <source>
        <dbReference type="SAM" id="MobiDB-lite"/>
    </source>
</evidence>
<proteinExistence type="predicted"/>
<organism evidence="2 3">
    <name type="scientific">Coprinopsis cinerea (strain Okayama-7 / 130 / ATCC MYA-4618 / FGSC 9003)</name>
    <name type="common">Inky cap fungus</name>
    <name type="synonym">Hormographiella aspergillata</name>
    <dbReference type="NCBI Taxonomy" id="240176"/>
    <lineage>
        <taxon>Eukaryota</taxon>
        <taxon>Fungi</taxon>
        <taxon>Dikarya</taxon>
        <taxon>Basidiomycota</taxon>
        <taxon>Agaricomycotina</taxon>
        <taxon>Agaricomycetes</taxon>
        <taxon>Agaricomycetidae</taxon>
        <taxon>Agaricales</taxon>
        <taxon>Agaricineae</taxon>
        <taxon>Psathyrellaceae</taxon>
        <taxon>Coprinopsis</taxon>
    </lineage>
</organism>
<dbReference type="KEGG" id="cci:CC1G_06507"/>
<evidence type="ECO:0000313" key="3">
    <source>
        <dbReference type="Proteomes" id="UP000001861"/>
    </source>
</evidence>
<dbReference type="RefSeq" id="XP_001835104.2">
    <property type="nucleotide sequence ID" value="XM_001835052.2"/>
</dbReference>
<dbReference type="EMBL" id="AACS02000012">
    <property type="protein sequence ID" value="EAU86746.2"/>
    <property type="molecule type" value="Genomic_DNA"/>
</dbReference>
<feature type="region of interest" description="Disordered" evidence="1">
    <location>
        <begin position="1"/>
        <end position="36"/>
    </location>
</feature>
<accession>A8NND1</accession>
<protein>
    <submittedName>
        <fullName evidence="2">Uncharacterized protein</fullName>
    </submittedName>
</protein>
<keyword evidence="3" id="KW-1185">Reference proteome</keyword>